<evidence type="ECO:0000313" key="9">
    <source>
        <dbReference type="EMBL" id="ROR26324.1"/>
    </source>
</evidence>
<dbReference type="GO" id="GO:0043590">
    <property type="term" value="C:bacterial nucleoid"/>
    <property type="evidence" value="ECO:0007669"/>
    <property type="project" value="TreeGrafter"/>
</dbReference>
<dbReference type="InterPro" id="IPR012340">
    <property type="entry name" value="NA-bd_OB-fold"/>
</dbReference>
<dbReference type="Gene3D" id="1.20.1440.120">
    <property type="entry name" value="Recombination protein O, C-terminal domain"/>
    <property type="match status" value="1"/>
</dbReference>
<evidence type="ECO:0000256" key="1">
    <source>
        <dbReference type="ARBA" id="ARBA00007452"/>
    </source>
</evidence>
<comment type="function">
    <text evidence="7">Involved in DNA repair and RecF pathway recombination.</text>
</comment>
<accession>A0A3N1XI13</accession>
<comment type="caution">
    <text evidence="9">The sequence shown here is derived from an EMBL/GenBank/DDBJ whole genome shotgun (WGS) entry which is preliminary data.</text>
</comment>
<dbReference type="EMBL" id="RJVG01000008">
    <property type="protein sequence ID" value="ROR26324.1"/>
    <property type="molecule type" value="Genomic_DNA"/>
</dbReference>
<dbReference type="Pfam" id="PF02565">
    <property type="entry name" value="RecO_C"/>
    <property type="match status" value="1"/>
</dbReference>
<dbReference type="AlphaFoldDB" id="A0A3N1XI13"/>
<dbReference type="OrthoDB" id="9797083at2"/>
<dbReference type="SUPFAM" id="SSF50249">
    <property type="entry name" value="Nucleic acid-binding proteins"/>
    <property type="match status" value="1"/>
</dbReference>
<dbReference type="Pfam" id="PF11967">
    <property type="entry name" value="RecO_N"/>
    <property type="match status" value="1"/>
</dbReference>
<evidence type="ECO:0000256" key="5">
    <source>
        <dbReference type="ARBA" id="ARBA00023204"/>
    </source>
</evidence>
<evidence type="ECO:0000256" key="4">
    <source>
        <dbReference type="ARBA" id="ARBA00023172"/>
    </source>
</evidence>
<evidence type="ECO:0000259" key="8">
    <source>
        <dbReference type="Pfam" id="PF11967"/>
    </source>
</evidence>
<evidence type="ECO:0000256" key="2">
    <source>
        <dbReference type="ARBA" id="ARBA00021310"/>
    </source>
</evidence>
<evidence type="ECO:0000256" key="6">
    <source>
        <dbReference type="ARBA" id="ARBA00033409"/>
    </source>
</evidence>
<dbReference type="GO" id="GO:0006310">
    <property type="term" value="P:DNA recombination"/>
    <property type="evidence" value="ECO:0007669"/>
    <property type="project" value="UniProtKB-UniRule"/>
</dbReference>
<organism evidence="9 10">
    <name type="scientific">Mobilisporobacter senegalensis</name>
    <dbReference type="NCBI Taxonomy" id="1329262"/>
    <lineage>
        <taxon>Bacteria</taxon>
        <taxon>Bacillati</taxon>
        <taxon>Bacillota</taxon>
        <taxon>Clostridia</taxon>
        <taxon>Lachnospirales</taxon>
        <taxon>Lachnospiraceae</taxon>
        <taxon>Mobilisporobacter</taxon>
    </lineage>
</organism>
<dbReference type="Proteomes" id="UP000273083">
    <property type="component" value="Unassembled WGS sequence"/>
</dbReference>
<dbReference type="InterPro" id="IPR042242">
    <property type="entry name" value="RecO_C"/>
</dbReference>
<evidence type="ECO:0000313" key="10">
    <source>
        <dbReference type="Proteomes" id="UP000273083"/>
    </source>
</evidence>
<name>A0A3N1XI13_9FIRM</name>
<evidence type="ECO:0000256" key="7">
    <source>
        <dbReference type="HAMAP-Rule" id="MF_00201"/>
    </source>
</evidence>
<evidence type="ECO:0000256" key="3">
    <source>
        <dbReference type="ARBA" id="ARBA00022763"/>
    </source>
</evidence>
<keyword evidence="3 7" id="KW-0227">DNA damage</keyword>
<keyword evidence="5 7" id="KW-0234">DNA repair</keyword>
<dbReference type="InterPro" id="IPR003717">
    <property type="entry name" value="RecO"/>
</dbReference>
<gene>
    <name evidence="7" type="primary">recO</name>
    <name evidence="9" type="ORF">EDD66_10846</name>
</gene>
<keyword evidence="10" id="KW-1185">Reference proteome</keyword>
<dbReference type="PANTHER" id="PTHR33991">
    <property type="entry name" value="DNA REPAIR PROTEIN RECO"/>
    <property type="match status" value="1"/>
</dbReference>
<dbReference type="SUPFAM" id="SSF57863">
    <property type="entry name" value="ArfGap/RecO-like zinc finger"/>
    <property type="match status" value="1"/>
</dbReference>
<keyword evidence="4 7" id="KW-0233">DNA recombination</keyword>
<comment type="similarity">
    <text evidence="1 7">Belongs to the RecO family.</text>
</comment>
<sequence length="247" mass="28507">MVTQVKVTGLVLTTMPVGDYDKRLVILTRERGKITAFAKGARKQNSALLACTQPFSFGEYTLYEGRTAYNLISADISNFFIELREDLEAVSFGFYFLEMAEYLTTENTNETDILKLLYQTLRALVKKSISFELIRYIYELKILSLSGETPQVFECVQCKNTASYYHFRAANGGLLCSDCVRKYSDYIKVSGSTIYTMQYIITSSIEKLYTFMVTDEVLNELRLCLKQFKKVYVDKEFKSLEMLKFRC</sequence>
<dbReference type="PANTHER" id="PTHR33991:SF1">
    <property type="entry name" value="DNA REPAIR PROTEIN RECO"/>
    <property type="match status" value="1"/>
</dbReference>
<dbReference type="Gene3D" id="2.40.50.140">
    <property type="entry name" value="Nucleic acid-binding proteins"/>
    <property type="match status" value="1"/>
</dbReference>
<protein>
    <recommendedName>
        <fullName evidence="2 7">DNA repair protein RecO</fullName>
    </recommendedName>
    <alternativeName>
        <fullName evidence="6 7">Recombination protein O</fullName>
    </alternativeName>
</protein>
<dbReference type="HAMAP" id="MF_00201">
    <property type="entry name" value="RecO"/>
    <property type="match status" value="1"/>
</dbReference>
<dbReference type="NCBIfam" id="TIGR00613">
    <property type="entry name" value="reco"/>
    <property type="match status" value="1"/>
</dbReference>
<dbReference type="GO" id="GO:0006302">
    <property type="term" value="P:double-strand break repair"/>
    <property type="evidence" value="ECO:0007669"/>
    <property type="project" value="TreeGrafter"/>
</dbReference>
<reference evidence="9 10" key="1">
    <citation type="submission" date="2018-11" db="EMBL/GenBank/DDBJ databases">
        <title>Genomic Encyclopedia of Type Strains, Phase IV (KMG-IV): sequencing the most valuable type-strain genomes for metagenomic binning, comparative biology and taxonomic classification.</title>
        <authorList>
            <person name="Goeker M."/>
        </authorList>
    </citation>
    <scope>NUCLEOTIDE SEQUENCE [LARGE SCALE GENOMIC DNA]</scope>
    <source>
        <strain evidence="9 10">DSM 26537</strain>
    </source>
</reference>
<proteinExistence type="inferred from homology"/>
<dbReference type="InterPro" id="IPR022572">
    <property type="entry name" value="DNA_rep/recomb_RecO_N"/>
</dbReference>
<feature type="domain" description="DNA replication/recombination mediator RecO N-terminal" evidence="8">
    <location>
        <begin position="4"/>
        <end position="78"/>
    </location>
</feature>
<dbReference type="InterPro" id="IPR037278">
    <property type="entry name" value="ARFGAP/RecO"/>
</dbReference>